<keyword evidence="1" id="KW-0472">Membrane</keyword>
<keyword evidence="1" id="KW-0812">Transmembrane</keyword>
<dbReference type="AlphaFoldDB" id="A0A926DLW1"/>
<evidence type="ECO:0000259" key="2">
    <source>
        <dbReference type="Pfam" id="PF09822"/>
    </source>
</evidence>
<reference evidence="3" key="1">
    <citation type="submission" date="2020-08" db="EMBL/GenBank/DDBJ databases">
        <title>Genome public.</title>
        <authorList>
            <person name="Liu C."/>
            <person name="Sun Q."/>
        </authorList>
    </citation>
    <scope>NUCLEOTIDE SEQUENCE</scope>
    <source>
        <strain evidence="3">H8</strain>
    </source>
</reference>
<comment type="caution">
    <text evidence="3">The sequence shown here is derived from an EMBL/GenBank/DDBJ whole genome shotgun (WGS) entry which is preliminary data.</text>
</comment>
<accession>A0A926DLW1</accession>
<dbReference type="InterPro" id="IPR019196">
    <property type="entry name" value="ABC_transp_unknown"/>
</dbReference>
<feature type="transmembrane region" description="Helical" evidence="1">
    <location>
        <begin position="448"/>
        <end position="471"/>
    </location>
</feature>
<name>A0A926DLW1_9FIRM</name>
<proteinExistence type="predicted"/>
<protein>
    <submittedName>
        <fullName evidence="3">Gldg family protein</fullName>
    </submittedName>
</protein>
<evidence type="ECO:0000256" key="1">
    <source>
        <dbReference type="SAM" id="Phobius"/>
    </source>
</evidence>
<evidence type="ECO:0000313" key="3">
    <source>
        <dbReference type="EMBL" id="MBC8539505.1"/>
    </source>
</evidence>
<evidence type="ECO:0000313" key="4">
    <source>
        <dbReference type="Proteomes" id="UP000611762"/>
    </source>
</evidence>
<dbReference type="Pfam" id="PF09822">
    <property type="entry name" value="ABC_transp_aux"/>
    <property type="match status" value="1"/>
</dbReference>
<keyword evidence="4" id="KW-1185">Reference proteome</keyword>
<feature type="domain" description="ABC-type uncharacterised transport system" evidence="2">
    <location>
        <begin position="174"/>
        <end position="417"/>
    </location>
</feature>
<gene>
    <name evidence="3" type="ORF">H8698_00760</name>
</gene>
<dbReference type="EMBL" id="JACRSU010000001">
    <property type="protein sequence ID" value="MBC8539505.1"/>
    <property type="molecule type" value="Genomic_DNA"/>
</dbReference>
<organism evidence="3 4">
    <name type="scientific">Congzhengia minquanensis</name>
    <dbReference type="NCBI Taxonomy" id="2763657"/>
    <lineage>
        <taxon>Bacteria</taxon>
        <taxon>Bacillati</taxon>
        <taxon>Bacillota</taxon>
        <taxon>Clostridia</taxon>
        <taxon>Eubacteriales</taxon>
        <taxon>Oscillospiraceae</taxon>
        <taxon>Congzhengia</taxon>
    </lineage>
</organism>
<dbReference type="RefSeq" id="WP_249310652.1">
    <property type="nucleotide sequence ID" value="NZ_JACRSU010000001.1"/>
</dbReference>
<feature type="transmembrane region" description="Helical" evidence="1">
    <location>
        <begin position="9"/>
        <end position="34"/>
    </location>
</feature>
<keyword evidence="1" id="KW-1133">Transmembrane helix</keyword>
<dbReference type="Proteomes" id="UP000611762">
    <property type="component" value="Unassembled WGS sequence"/>
</dbReference>
<sequence length="477" mass="52893">MKNNKQIKYLINSSVIIVGAVLVTVLLNAVLVAFDSKIPLKVSLTRDEIYELTDETKEIVDRVTDDTKIVVLYNGQTTEDMMLLTDIIEKYTQRNDKIKMETVDFANNPTDLAPYSEAIKSISNPHYAMIFAQGDQFDTAEASSYISTEGTSNIERIITNKLASFVDGFKISSITMTTGHGEKTNSGFESVLKMYNYNIKSVDLLKEDIPADEKTLVVINSPTGDFSAEEIDKLDAFLDRGGNVQIYFDPLASNAELPRLESYLANEWAIKRNHGVVVDMSNKLESAQETAAKYGIMALAELTDSEIVSPIKTSKRSVLYSASNSLEIAGDKPGTVEITPVLKTSNNAYLKDVATIGENQTSDDKSGTFDILVAATRKAYTLNEEEFTGKLLVSGSGYTMDTLIGDTRFANEDLLLNSINWMRGSEAGITVRAKELPQGSLTMPNSQFWPWFIVLVVFIPVGICVWGLVVWMKRRYK</sequence>